<dbReference type="InterPro" id="IPR008972">
    <property type="entry name" value="Cupredoxin"/>
</dbReference>
<comment type="cofactor">
    <cofactor evidence="5">
        <name>Cu cation</name>
        <dbReference type="ChEBI" id="CHEBI:23378"/>
    </cofactor>
    <text evidence="5">Binds 1 copper ion per subunit.</text>
</comment>
<dbReference type="GO" id="GO:0042597">
    <property type="term" value="C:periplasmic space"/>
    <property type="evidence" value="ECO:0007669"/>
    <property type="project" value="UniProtKB-SubCell"/>
</dbReference>
<evidence type="ECO:0000313" key="7">
    <source>
        <dbReference type="Proteomes" id="UP000199259"/>
    </source>
</evidence>
<evidence type="ECO:0000256" key="2">
    <source>
        <dbReference type="ARBA" id="ARBA00022448"/>
    </source>
</evidence>
<comment type="subcellular location">
    <subcellularLocation>
        <location evidence="1">Periplasm</location>
    </subcellularLocation>
</comment>
<evidence type="ECO:0000256" key="5">
    <source>
        <dbReference type="PIRSR" id="PIRSR602386-1"/>
    </source>
</evidence>
<comment type="caution">
    <text evidence="6">The sequence shown here is derived from an EMBL/GenBank/DDBJ whole genome shotgun (WGS) entry which is preliminary data.</text>
</comment>
<dbReference type="InterPro" id="IPR052721">
    <property type="entry name" value="ET_Amicyanin"/>
</dbReference>
<dbReference type="Gene3D" id="2.60.40.420">
    <property type="entry name" value="Cupredoxins - blue copper proteins"/>
    <property type="match status" value="1"/>
</dbReference>
<dbReference type="RefSeq" id="WP_154717758.1">
    <property type="nucleotide sequence ID" value="NZ_FNCA01000001.1"/>
</dbReference>
<protein>
    <submittedName>
        <fullName evidence="6">Plastocyanin</fullName>
    </submittedName>
</protein>
<evidence type="ECO:0000256" key="1">
    <source>
        <dbReference type="ARBA" id="ARBA00004418"/>
    </source>
</evidence>
<keyword evidence="4" id="KW-0249">Electron transport</keyword>
<sequence length="130" mass="14558">MRIRSLAFLILFISLVSMAFSGCVDNNSTNNVPAENVSNQETVNAETIVYIENYAFHPDHVTISPGDTVMWVNNDSVAFIIKGTLVGGGIFQSPTLRKDDIFTYTFEDKGTYRYELVTHPWTNVGFIVVE</sequence>
<organism evidence="6 7">
    <name type="scientific">Methanolobus vulcani</name>
    <dbReference type="NCBI Taxonomy" id="38026"/>
    <lineage>
        <taxon>Archaea</taxon>
        <taxon>Methanobacteriati</taxon>
        <taxon>Methanobacteriota</taxon>
        <taxon>Stenosarchaea group</taxon>
        <taxon>Methanomicrobia</taxon>
        <taxon>Methanosarcinales</taxon>
        <taxon>Methanosarcinaceae</taxon>
        <taxon>Methanolobus</taxon>
    </lineage>
</organism>
<evidence type="ECO:0000256" key="3">
    <source>
        <dbReference type="ARBA" id="ARBA00022764"/>
    </source>
</evidence>
<proteinExistence type="predicted"/>
<dbReference type="GO" id="GO:0009055">
    <property type="term" value="F:electron transfer activity"/>
    <property type="evidence" value="ECO:0007669"/>
    <property type="project" value="InterPro"/>
</dbReference>
<dbReference type="AlphaFoldDB" id="A0A7Z7AUA3"/>
<keyword evidence="5" id="KW-0186">Copper</keyword>
<accession>A0A7Z7AUA3</accession>
<reference evidence="6 7" key="1">
    <citation type="submission" date="2016-10" db="EMBL/GenBank/DDBJ databases">
        <authorList>
            <person name="Varghese N."/>
            <person name="Submissions S."/>
        </authorList>
    </citation>
    <scope>NUCLEOTIDE SEQUENCE [LARGE SCALE GENOMIC DNA]</scope>
    <source>
        <strain evidence="6 7">PL 12/M</strain>
    </source>
</reference>
<dbReference type="InterPro" id="IPR002386">
    <property type="entry name" value="Amicyanin/Pseudoazurin"/>
</dbReference>
<feature type="binding site" evidence="5">
    <location>
        <position position="119"/>
    </location>
    <ligand>
        <name>Cu cation</name>
        <dbReference type="ChEBI" id="CHEBI:23378"/>
    </ligand>
</feature>
<dbReference type="OrthoDB" id="11836at2157"/>
<keyword evidence="5" id="KW-0479">Metal-binding</keyword>
<evidence type="ECO:0000256" key="4">
    <source>
        <dbReference type="ARBA" id="ARBA00022982"/>
    </source>
</evidence>
<keyword evidence="2" id="KW-0813">Transport</keyword>
<dbReference type="PANTHER" id="PTHR36507">
    <property type="entry name" value="BLL1555 PROTEIN"/>
    <property type="match status" value="1"/>
</dbReference>
<dbReference type="EMBL" id="FNCA01000001">
    <property type="protein sequence ID" value="SDF26617.1"/>
    <property type="molecule type" value="Genomic_DNA"/>
</dbReference>
<dbReference type="GO" id="GO:0005507">
    <property type="term" value="F:copper ion binding"/>
    <property type="evidence" value="ECO:0007669"/>
    <property type="project" value="InterPro"/>
</dbReference>
<dbReference type="PANTHER" id="PTHR36507:SF1">
    <property type="entry name" value="BLL1555 PROTEIN"/>
    <property type="match status" value="1"/>
</dbReference>
<dbReference type="Proteomes" id="UP000199259">
    <property type="component" value="Unassembled WGS sequence"/>
</dbReference>
<gene>
    <name evidence="6" type="ORF">SAMN04488589_0173</name>
</gene>
<keyword evidence="7" id="KW-1185">Reference proteome</keyword>
<keyword evidence="3" id="KW-0574">Periplasm</keyword>
<dbReference type="PROSITE" id="PS51257">
    <property type="entry name" value="PROKAR_LIPOPROTEIN"/>
    <property type="match status" value="1"/>
</dbReference>
<dbReference type="SUPFAM" id="SSF49503">
    <property type="entry name" value="Cupredoxins"/>
    <property type="match status" value="1"/>
</dbReference>
<evidence type="ECO:0000313" key="6">
    <source>
        <dbReference type="EMBL" id="SDF26617.1"/>
    </source>
</evidence>
<name>A0A7Z7AUA3_9EURY</name>
<dbReference type="PRINTS" id="PR00155">
    <property type="entry name" value="AMICYANIN"/>
</dbReference>